<accession>A0A2J6T5U2</accession>
<keyword evidence="4" id="KW-1185">Reference proteome</keyword>
<evidence type="ECO:0000259" key="2">
    <source>
        <dbReference type="Pfam" id="PF02668"/>
    </source>
</evidence>
<sequence>MATTGSAAQVTPKHLMSLHDLYIVDGKGVPPLQQTALAPDISYTPNLSRYLSRVSEKTRSGNLEKEVPSGWPKYLDSPLAWTGVDFPKRETYVHQLSSEEKADIEKALEYFKGLGLNGDEVSRDRFPLTILNIFLEEARRDLSHGTGFFILRGLNPENYTAEDLTVIFLGISSYISGKRGRQDETGRMLTHITDCAASCSRHGLSPTEHSKIAQPFHADNACDIIGVLARSCAAHGGGSILSSSWRMYNELAATRPDIIHVLATADWPVDSFGRDPPYSRRALLHHHEDNIILSFARPPLTGHHSFPRSAGIPNLTEAQAEALDTVHFIAQSHQLITTIEAGDIRFFNNLGLLHCREPYEDKEGQRRHLVRLWLRDETGEWPLPPSLRLSWARVFQNDGRQERWEIEPPAVDWEIIRHRVSHGD</sequence>
<gene>
    <name evidence="3" type="ORF">K444DRAFT_563714</name>
</gene>
<dbReference type="EMBL" id="KZ613822">
    <property type="protein sequence ID" value="PMD58389.1"/>
    <property type="molecule type" value="Genomic_DNA"/>
</dbReference>
<proteinExistence type="predicted"/>
<dbReference type="RefSeq" id="XP_024735293.1">
    <property type="nucleotide sequence ID" value="XM_024877036.1"/>
</dbReference>
<dbReference type="Gene3D" id="3.60.130.10">
    <property type="entry name" value="Clavaminate synthase-like"/>
    <property type="match status" value="1"/>
</dbReference>
<evidence type="ECO:0000256" key="1">
    <source>
        <dbReference type="ARBA" id="ARBA00023002"/>
    </source>
</evidence>
<dbReference type="SUPFAM" id="SSF51197">
    <property type="entry name" value="Clavaminate synthase-like"/>
    <property type="match status" value="1"/>
</dbReference>
<dbReference type="AlphaFoldDB" id="A0A2J6T5U2"/>
<dbReference type="InParanoid" id="A0A2J6T5U2"/>
<dbReference type="PANTHER" id="PTHR10696:SF54">
    <property type="entry name" value="FAMILY OXIDOREDUCTASE, PUTATIVE (AFU_ORTHOLOGUE AFUA_4G13850)-RELATED"/>
    <property type="match status" value="1"/>
</dbReference>
<name>A0A2J6T5U2_9HELO</name>
<dbReference type="STRING" id="1095630.A0A2J6T5U2"/>
<evidence type="ECO:0000313" key="3">
    <source>
        <dbReference type="EMBL" id="PMD58389.1"/>
    </source>
</evidence>
<dbReference type="InterPro" id="IPR042098">
    <property type="entry name" value="TauD-like_sf"/>
</dbReference>
<protein>
    <submittedName>
        <fullName evidence="3">Clavaminate synthase-like protein</fullName>
    </submittedName>
</protein>
<dbReference type="Pfam" id="PF02668">
    <property type="entry name" value="TauD"/>
    <property type="match status" value="1"/>
</dbReference>
<keyword evidence="1" id="KW-0560">Oxidoreductase</keyword>
<dbReference type="Proteomes" id="UP000235371">
    <property type="component" value="Unassembled WGS sequence"/>
</dbReference>
<dbReference type="OrthoDB" id="272271at2759"/>
<dbReference type="GeneID" id="36585113"/>
<feature type="domain" description="TauD/TfdA-like" evidence="2">
    <location>
        <begin position="125"/>
        <end position="373"/>
    </location>
</feature>
<organism evidence="3 4">
    <name type="scientific">Hyaloscypha bicolor E</name>
    <dbReference type="NCBI Taxonomy" id="1095630"/>
    <lineage>
        <taxon>Eukaryota</taxon>
        <taxon>Fungi</taxon>
        <taxon>Dikarya</taxon>
        <taxon>Ascomycota</taxon>
        <taxon>Pezizomycotina</taxon>
        <taxon>Leotiomycetes</taxon>
        <taxon>Helotiales</taxon>
        <taxon>Hyaloscyphaceae</taxon>
        <taxon>Hyaloscypha</taxon>
        <taxon>Hyaloscypha bicolor</taxon>
    </lineage>
</organism>
<reference evidence="3 4" key="1">
    <citation type="submission" date="2016-04" db="EMBL/GenBank/DDBJ databases">
        <title>A degradative enzymes factory behind the ericoid mycorrhizal symbiosis.</title>
        <authorList>
            <consortium name="DOE Joint Genome Institute"/>
            <person name="Martino E."/>
            <person name="Morin E."/>
            <person name="Grelet G."/>
            <person name="Kuo A."/>
            <person name="Kohler A."/>
            <person name="Daghino S."/>
            <person name="Barry K."/>
            <person name="Choi C."/>
            <person name="Cichocki N."/>
            <person name="Clum A."/>
            <person name="Copeland A."/>
            <person name="Hainaut M."/>
            <person name="Haridas S."/>
            <person name="Labutti K."/>
            <person name="Lindquist E."/>
            <person name="Lipzen A."/>
            <person name="Khouja H.-R."/>
            <person name="Murat C."/>
            <person name="Ohm R."/>
            <person name="Olson A."/>
            <person name="Spatafora J."/>
            <person name="Veneault-Fourrey C."/>
            <person name="Henrissat B."/>
            <person name="Grigoriev I."/>
            <person name="Martin F."/>
            <person name="Perotto S."/>
        </authorList>
    </citation>
    <scope>NUCLEOTIDE SEQUENCE [LARGE SCALE GENOMIC DNA]</scope>
    <source>
        <strain evidence="3 4">E</strain>
    </source>
</reference>
<dbReference type="PANTHER" id="PTHR10696">
    <property type="entry name" value="GAMMA-BUTYROBETAINE HYDROXYLASE-RELATED"/>
    <property type="match status" value="1"/>
</dbReference>
<dbReference type="InterPro" id="IPR050411">
    <property type="entry name" value="AlphaKG_dependent_hydroxylases"/>
</dbReference>
<evidence type="ECO:0000313" key="4">
    <source>
        <dbReference type="Proteomes" id="UP000235371"/>
    </source>
</evidence>
<dbReference type="GO" id="GO:0016491">
    <property type="term" value="F:oxidoreductase activity"/>
    <property type="evidence" value="ECO:0007669"/>
    <property type="project" value="UniProtKB-KW"/>
</dbReference>
<dbReference type="InterPro" id="IPR003819">
    <property type="entry name" value="TauD/TfdA-like"/>
</dbReference>